<evidence type="ECO:0000256" key="2">
    <source>
        <dbReference type="ARBA" id="ARBA00022519"/>
    </source>
</evidence>
<reference evidence="11 12" key="1">
    <citation type="submission" date="2024-08" db="EMBL/GenBank/DDBJ databases">
        <title>Draft Genome Sequence of Legionella lytica strain DSB2004, Isolated From a Fire Sprinkler System.</title>
        <authorList>
            <person name="Everhart A.D."/>
            <person name="Kidane D.T."/>
            <person name="Farone A.L."/>
            <person name="Farone M.B."/>
        </authorList>
    </citation>
    <scope>NUCLEOTIDE SEQUENCE [LARGE SCALE GENOMIC DNA]</scope>
    <source>
        <strain evidence="11 12">DSB2004</strain>
    </source>
</reference>
<organism evidence="11 12">
    <name type="scientific">Legionella lytica</name>
    <dbReference type="NCBI Taxonomy" id="96232"/>
    <lineage>
        <taxon>Bacteria</taxon>
        <taxon>Pseudomonadati</taxon>
        <taxon>Pseudomonadota</taxon>
        <taxon>Gammaproteobacteria</taxon>
        <taxon>Legionellales</taxon>
        <taxon>Legionellaceae</taxon>
        <taxon>Legionella</taxon>
    </lineage>
</organism>
<dbReference type="SUPFAM" id="SSF58104">
    <property type="entry name" value="Methyl-accepting chemotaxis protein (MCP) signaling domain"/>
    <property type="match status" value="1"/>
</dbReference>
<dbReference type="PROSITE" id="PS50111">
    <property type="entry name" value="CHEMOTAXIS_TRANSDUC_2"/>
    <property type="match status" value="1"/>
</dbReference>
<keyword evidence="2" id="KW-0997">Cell inner membrane</keyword>
<dbReference type="InterPro" id="IPR000014">
    <property type="entry name" value="PAS"/>
</dbReference>
<dbReference type="CDD" id="cd00130">
    <property type="entry name" value="PAS"/>
    <property type="match status" value="2"/>
</dbReference>
<dbReference type="SMART" id="SM00086">
    <property type="entry name" value="PAC"/>
    <property type="match status" value="2"/>
</dbReference>
<dbReference type="SUPFAM" id="SSF55785">
    <property type="entry name" value="PYP-like sensor domain (PAS domain)"/>
    <property type="match status" value="2"/>
</dbReference>
<feature type="compositionally biased region" description="Low complexity" evidence="6">
    <location>
        <begin position="1"/>
        <end position="10"/>
    </location>
</feature>
<feature type="domain" description="PAS" evidence="8">
    <location>
        <begin position="37"/>
        <end position="106"/>
    </location>
</feature>
<dbReference type="EMBL" id="JBGORX010000005">
    <property type="protein sequence ID" value="MFJ1269294.1"/>
    <property type="molecule type" value="Genomic_DNA"/>
</dbReference>
<dbReference type="InterPro" id="IPR004089">
    <property type="entry name" value="MCPsignal_dom"/>
</dbReference>
<protein>
    <submittedName>
        <fullName evidence="11">Methyl-accepting chemotaxis protein</fullName>
    </submittedName>
</protein>
<dbReference type="RefSeq" id="WP_400188118.1">
    <property type="nucleotide sequence ID" value="NZ_JBGORX010000005.1"/>
</dbReference>
<dbReference type="CDD" id="cd11386">
    <property type="entry name" value="MCP_signal"/>
    <property type="match status" value="1"/>
</dbReference>
<dbReference type="InterPro" id="IPR013655">
    <property type="entry name" value="PAS_fold_3"/>
</dbReference>
<comment type="subcellular location">
    <subcellularLocation>
        <location evidence="1">Cell inner membrane</location>
        <topology evidence="1">Multi-pass membrane protein</topology>
    </subcellularLocation>
</comment>
<evidence type="ECO:0000256" key="6">
    <source>
        <dbReference type="SAM" id="MobiDB-lite"/>
    </source>
</evidence>
<keyword evidence="2" id="KW-1003">Cell membrane</keyword>
<dbReference type="Gene3D" id="1.10.287.950">
    <property type="entry name" value="Methyl-accepting chemotaxis protein"/>
    <property type="match status" value="1"/>
</dbReference>
<evidence type="ECO:0000259" key="7">
    <source>
        <dbReference type="PROSITE" id="PS50111"/>
    </source>
</evidence>
<evidence type="ECO:0000313" key="11">
    <source>
        <dbReference type="EMBL" id="MFJ1269294.1"/>
    </source>
</evidence>
<evidence type="ECO:0000259" key="9">
    <source>
        <dbReference type="PROSITE" id="PS50113"/>
    </source>
</evidence>
<proteinExistence type="inferred from homology"/>
<dbReference type="InterPro" id="IPR000727">
    <property type="entry name" value="T_SNARE_dom"/>
</dbReference>
<keyword evidence="2" id="KW-0472">Membrane</keyword>
<name>A0ABW8DCK7_9GAMM</name>
<comment type="caution">
    <text evidence="11">The sequence shown here is derived from an EMBL/GenBank/DDBJ whole genome shotgun (WGS) entry which is preliminary data.</text>
</comment>
<evidence type="ECO:0000256" key="4">
    <source>
        <dbReference type="ARBA" id="ARBA00029447"/>
    </source>
</evidence>
<dbReference type="PROSITE" id="PS50113">
    <property type="entry name" value="PAC"/>
    <property type="match status" value="2"/>
</dbReference>
<keyword evidence="3 5" id="KW-0807">Transducer</keyword>
<evidence type="ECO:0000256" key="5">
    <source>
        <dbReference type="PROSITE-ProRule" id="PRU00284"/>
    </source>
</evidence>
<dbReference type="InterPro" id="IPR000700">
    <property type="entry name" value="PAS-assoc_C"/>
</dbReference>
<dbReference type="SMART" id="SM00283">
    <property type="entry name" value="MA"/>
    <property type="match status" value="1"/>
</dbReference>
<evidence type="ECO:0000313" key="12">
    <source>
        <dbReference type="Proteomes" id="UP001615550"/>
    </source>
</evidence>
<comment type="similarity">
    <text evidence="4">Belongs to the methyl-accepting chemotaxis (MCP) protein family.</text>
</comment>
<dbReference type="Gene3D" id="3.30.450.20">
    <property type="entry name" value="PAS domain"/>
    <property type="match status" value="2"/>
</dbReference>
<dbReference type="InterPro" id="IPR004090">
    <property type="entry name" value="Chemotax_Me-accpt_rcpt"/>
</dbReference>
<feature type="domain" description="Methyl-accepting transducer" evidence="7">
    <location>
        <begin position="334"/>
        <end position="577"/>
    </location>
</feature>
<dbReference type="PRINTS" id="PR00260">
    <property type="entry name" value="CHEMTRNSDUCR"/>
</dbReference>
<feature type="domain" description="PAS" evidence="8">
    <location>
        <begin position="155"/>
        <end position="211"/>
    </location>
</feature>
<evidence type="ECO:0000256" key="1">
    <source>
        <dbReference type="ARBA" id="ARBA00004429"/>
    </source>
</evidence>
<dbReference type="PROSITE" id="PS50112">
    <property type="entry name" value="PAS"/>
    <property type="match status" value="2"/>
</dbReference>
<accession>A0ABW8DCK7</accession>
<dbReference type="PANTHER" id="PTHR32089">
    <property type="entry name" value="METHYL-ACCEPTING CHEMOTAXIS PROTEIN MCPB"/>
    <property type="match status" value="1"/>
</dbReference>
<gene>
    <name evidence="11" type="ORF">ACD661_12070</name>
</gene>
<feature type="domain" description="PAC" evidence="9">
    <location>
        <begin position="107"/>
        <end position="161"/>
    </location>
</feature>
<dbReference type="Proteomes" id="UP001615550">
    <property type="component" value="Unassembled WGS sequence"/>
</dbReference>
<feature type="region of interest" description="Disordered" evidence="6">
    <location>
        <begin position="1"/>
        <end position="28"/>
    </location>
</feature>
<dbReference type="PROSITE" id="PS50192">
    <property type="entry name" value="T_SNARE"/>
    <property type="match status" value="1"/>
</dbReference>
<dbReference type="PANTHER" id="PTHR32089:SF112">
    <property type="entry name" value="LYSOZYME-LIKE PROTEIN-RELATED"/>
    <property type="match status" value="1"/>
</dbReference>
<keyword evidence="12" id="KW-1185">Reference proteome</keyword>
<dbReference type="Pfam" id="PF08447">
    <property type="entry name" value="PAS_3"/>
    <property type="match status" value="2"/>
</dbReference>
<evidence type="ECO:0000259" key="8">
    <source>
        <dbReference type="PROSITE" id="PS50112"/>
    </source>
</evidence>
<sequence>MNSSENSMESELPKPPKANGKAAKDKEYTEEEMIQLEREALLKIINTTSIVSTADKRGYVLDVNDKLCEVSQYSKEECIGNPHNIFRHPDMSKAVFKDLWNTIGSGKLFRGRIKNQKKDGSPYYVDAVICPVLGYDGKPIKYLGVRYEITNEELERQNMKGILEAINQAYAYIEFDHKGNILQANDNLLKTLQYQSSEIVGKHHRMFVDPEYAKTQEYTQFWEDLAEGKLFNGEFKRIAKDGTTVWLQAVYAPVRDENNRVVKVVKIATDITEKKLELVDRAQMILGFLKEAMKGNLNCNLPVLGNNTPIDQISDVLNKFFAHLCDLIQSIASTSSILSESAEKLTDIGEKMSGNAEETSAQSTLVSAASEQVSANVQTVAAGTEELNASIKEIAKSAVDAARVANQAVVVTEETNNSIVKLGESSTEIGNVVKVITAIAQQTKLLALNATIEAARAGEAGKGFAVVANEVKELAKETAKATEDISSKIEAIQEDTQSSVEAITKINSIIREINEAQTTIASAVEEQTATTSEIGRNISEAAKGSSEISENIMRVAQTAQETANGSMNTKSAAEELSQMVEQLKEIVAQFTYE</sequence>
<dbReference type="NCBIfam" id="TIGR00229">
    <property type="entry name" value="sensory_box"/>
    <property type="match status" value="2"/>
</dbReference>
<feature type="domain" description="PAC" evidence="9">
    <location>
        <begin position="231"/>
        <end position="283"/>
    </location>
</feature>
<evidence type="ECO:0000259" key="10">
    <source>
        <dbReference type="PROSITE" id="PS50192"/>
    </source>
</evidence>
<dbReference type="SMART" id="SM00091">
    <property type="entry name" value="PAS"/>
    <property type="match status" value="2"/>
</dbReference>
<feature type="domain" description="T-SNARE coiled-coil homology" evidence="10">
    <location>
        <begin position="493"/>
        <end position="555"/>
    </location>
</feature>
<dbReference type="InterPro" id="IPR035965">
    <property type="entry name" value="PAS-like_dom_sf"/>
</dbReference>
<dbReference type="Pfam" id="PF00015">
    <property type="entry name" value="MCPsignal"/>
    <property type="match status" value="1"/>
</dbReference>
<dbReference type="InterPro" id="IPR001610">
    <property type="entry name" value="PAC"/>
</dbReference>
<evidence type="ECO:0000256" key="3">
    <source>
        <dbReference type="ARBA" id="ARBA00023224"/>
    </source>
</evidence>